<dbReference type="InterPro" id="IPR031160">
    <property type="entry name" value="F_BAR_dom"/>
</dbReference>
<evidence type="ECO:0000259" key="9">
    <source>
        <dbReference type="PROSITE" id="PS50002"/>
    </source>
</evidence>
<dbReference type="PROSITE" id="PS51741">
    <property type="entry name" value="F_BAR"/>
    <property type="match status" value="1"/>
</dbReference>
<keyword evidence="2 7" id="KW-0175">Coiled coil</keyword>
<evidence type="ECO:0000313" key="12">
    <source>
        <dbReference type="Proteomes" id="UP000398389"/>
    </source>
</evidence>
<evidence type="ECO:0000256" key="3">
    <source>
        <dbReference type="ARBA" id="ARBA00054085"/>
    </source>
</evidence>
<organism evidence="11 12">
    <name type="scientific">Magnusiomyces paraingens</name>
    <dbReference type="NCBI Taxonomy" id="2606893"/>
    <lineage>
        <taxon>Eukaryota</taxon>
        <taxon>Fungi</taxon>
        <taxon>Dikarya</taxon>
        <taxon>Ascomycota</taxon>
        <taxon>Saccharomycotina</taxon>
        <taxon>Dipodascomycetes</taxon>
        <taxon>Dipodascales</taxon>
        <taxon>Dipodascaceae</taxon>
        <taxon>Magnusiomyces</taxon>
    </lineage>
</organism>
<sequence length="693" mass="75714">MAEEGTTAPLVVSFGDELKPVDAWINLGIKWLDDVRAFYYERSVIEKEYATKLTALSTKYFDKKARMSTALSVGETPVITPGSLESASLVAWSEVLNQTEQIGKERLRMSNEFNLQIAEQVNGIATRFDDLRRRYASYHDKLIEDREGFYSELKKAKAGYDGACEAMESARLKASKSYDRAKDKASRRMVEKGVDMNNEKNTYIIKINVANRVKDKYYHEDVPELLDHLQALNEARVRMVNDFWHQAIQVERGCCERTVTCLDGMAGCVAQNNPALDSAMFVKHNLGSWTEPTDFYFQESPIWHDEDGIATDDVSLQYLRRWLENAQNKLAEHSRTSESRAESYRAVMEQRRGSVSELDSGKISKASYIELLGRTLAALQAVTYNETAKTIVAVEIETIEVAAGDKDLNSVTPVAETKKRKGLLGLLSGGGGSSGHHHHSVQDPVDIDHELQSVRSLSIHSGHQGGGGGGAGGGFLSSFKNTIRKRSGSITTAPTGASQESVGNTNGSIPSTPTTSIGGGFKRGYGTTTGRMLYGYSGQQSGELTLIEGEEFMVVEEDDGTGWVIGRKTNGEEGLIPASYCEIISNDNGNNNILPVPSIVSVSTGEESVSSSARGSFGGGKKKGPSVAPRRGGKKIRYVIAQYDYDATNEEEITIRAGDKIAVTQDDPGDGWTEGELNGMKGSFPSSYVKDVD</sequence>
<dbReference type="Pfam" id="PF00018">
    <property type="entry name" value="SH3_1"/>
    <property type="match status" value="1"/>
</dbReference>
<dbReference type="InterPro" id="IPR035459">
    <property type="entry name" value="Bzz1_SH3_1"/>
</dbReference>
<dbReference type="Proteomes" id="UP000398389">
    <property type="component" value="Unassembled WGS sequence"/>
</dbReference>
<dbReference type="EMBL" id="CABVLU010000004">
    <property type="protein sequence ID" value="VVT56123.1"/>
    <property type="molecule type" value="Genomic_DNA"/>
</dbReference>
<keyword evidence="1 6" id="KW-0728">SH3 domain</keyword>
<dbReference type="GO" id="GO:0030864">
    <property type="term" value="C:cortical actin cytoskeleton"/>
    <property type="evidence" value="ECO:0007669"/>
    <property type="project" value="UniProtKB-ARBA"/>
</dbReference>
<gene>
    <name evidence="11" type="ORF">SAPINGB_P004834</name>
</gene>
<dbReference type="InterPro" id="IPR027267">
    <property type="entry name" value="AH/BAR_dom_sf"/>
</dbReference>
<dbReference type="OrthoDB" id="8783038at2759"/>
<evidence type="ECO:0000256" key="1">
    <source>
        <dbReference type="ARBA" id="ARBA00022443"/>
    </source>
</evidence>
<dbReference type="SUPFAM" id="SSF103657">
    <property type="entry name" value="BAR/IMD domain-like"/>
    <property type="match status" value="1"/>
</dbReference>
<keyword evidence="12" id="KW-1185">Reference proteome</keyword>
<feature type="region of interest" description="Disordered" evidence="8">
    <location>
        <begin position="607"/>
        <end position="630"/>
    </location>
</feature>
<dbReference type="GO" id="GO:0030833">
    <property type="term" value="P:regulation of actin filament polymerization"/>
    <property type="evidence" value="ECO:0007669"/>
    <property type="project" value="TreeGrafter"/>
</dbReference>
<evidence type="ECO:0000256" key="7">
    <source>
        <dbReference type="PROSITE-ProRule" id="PRU01077"/>
    </source>
</evidence>
<feature type="domain" description="F-BAR" evidence="10">
    <location>
        <begin position="4"/>
        <end position="277"/>
    </location>
</feature>
<dbReference type="InterPro" id="IPR001452">
    <property type="entry name" value="SH3_domain"/>
</dbReference>
<dbReference type="PROSITE" id="PS50002">
    <property type="entry name" value="SH3"/>
    <property type="match status" value="2"/>
</dbReference>
<dbReference type="RefSeq" id="XP_031855440.1">
    <property type="nucleotide sequence ID" value="XM_031999549.1"/>
</dbReference>
<name>A0A5E8BXC6_9ASCO</name>
<dbReference type="SUPFAM" id="SSF50044">
    <property type="entry name" value="SH3-domain"/>
    <property type="match status" value="2"/>
</dbReference>
<dbReference type="Pfam" id="PF14604">
    <property type="entry name" value="SH3_9"/>
    <property type="match status" value="1"/>
</dbReference>
<dbReference type="Pfam" id="PF00611">
    <property type="entry name" value="FCH"/>
    <property type="match status" value="1"/>
</dbReference>
<evidence type="ECO:0000256" key="4">
    <source>
        <dbReference type="ARBA" id="ARBA00061387"/>
    </source>
</evidence>
<protein>
    <recommendedName>
        <fullName evidence="5">Protein BZZ1</fullName>
    </recommendedName>
</protein>
<dbReference type="FunFam" id="1.20.1270.60:FF:000060">
    <property type="entry name" value="Actin polymerization protein Bzz1"/>
    <property type="match status" value="1"/>
</dbReference>
<dbReference type="GeneID" id="43583649"/>
<feature type="region of interest" description="Disordered" evidence="8">
    <location>
        <begin position="659"/>
        <end position="693"/>
    </location>
</feature>
<evidence type="ECO:0000256" key="8">
    <source>
        <dbReference type="SAM" id="MobiDB-lite"/>
    </source>
</evidence>
<dbReference type="CDD" id="cd11912">
    <property type="entry name" value="SH3_Bzz1_1"/>
    <property type="match status" value="1"/>
</dbReference>
<comment type="function">
    <text evidence="3">Plays a role in endocytosis and trafficking to the vacuole. Functions with type I myosins to restore polarity of the actin cytoskeleton after NaCl stress.</text>
</comment>
<dbReference type="SMART" id="SM00055">
    <property type="entry name" value="FCH"/>
    <property type="match status" value="1"/>
</dbReference>
<reference evidence="11 12" key="1">
    <citation type="submission" date="2019-09" db="EMBL/GenBank/DDBJ databases">
        <authorList>
            <person name="Brejova B."/>
        </authorList>
    </citation>
    <scope>NUCLEOTIDE SEQUENCE [LARGE SCALE GENOMIC DNA]</scope>
</reference>
<feature type="compositionally biased region" description="Polar residues" evidence="8">
    <location>
        <begin position="489"/>
        <end position="516"/>
    </location>
</feature>
<dbReference type="PRINTS" id="PR00499">
    <property type="entry name" value="P67PHOX"/>
</dbReference>
<evidence type="ECO:0000256" key="5">
    <source>
        <dbReference type="ARBA" id="ARBA00074946"/>
    </source>
</evidence>
<dbReference type="GO" id="GO:0045010">
    <property type="term" value="P:actin nucleation"/>
    <property type="evidence" value="ECO:0007669"/>
    <property type="project" value="UniProtKB-ARBA"/>
</dbReference>
<dbReference type="PANTHER" id="PTHR15735">
    <property type="entry name" value="FCH AND DOUBLE SH3 DOMAINS PROTEIN"/>
    <property type="match status" value="1"/>
</dbReference>
<dbReference type="InterPro" id="IPR001060">
    <property type="entry name" value="FCH_dom"/>
</dbReference>
<dbReference type="Gene3D" id="1.20.1270.60">
    <property type="entry name" value="Arfaptin homology (AH) domain/BAR domain"/>
    <property type="match status" value="1"/>
</dbReference>
<feature type="region of interest" description="Disordered" evidence="8">
    <location>
        <begin position="489"/>
        <end position="521"/>
    </location>
</feature>
<dbReference type="PANTHER" id="PTHR15735:SF21">
    <property type="entry name" value="PROTEIN NERVOUS WRECK"/>
    <property type="match status" value="1"/>
</dbReference>
<evidence type="ECO:0000256" key="2">
    <source>
        <dbReference type="ARBA" id="ARBA00023054"/>
    </source>
</evidence>
<dbReference type="InterPro" id="IPR036028">
    <property type="entry name" value="SH3-like_dom_sf"/>
</dbReference>
<evidence type="ECO:0000256" key="6">
    <source>
        <dbReference type="PROSITE-ProRule" id="PRU00192"/>
    </source>
</evidence>
<dbReference type="SMART" id="SM00326">
    <property type="entry name" value="SH3"/>
    <property type="match status" value="2"/>
</dbReference>
<dbReference type="Gene3D" id="2.30.30.40">
    <property type="entry name" value="SH3 Domains"/>
    <property type="match status" value="2"/>
</dbReference>
<dbReference type="AlphaFoldDB" id="A0A5E8BXC6"/>
<proteinExistence type="inferred from homology"/>
<feature type="domain" description="SH3" evidence="9">
    <location>
        <begin position="634"/>
        <end position="693"/>
    </location>
</feature>
<evidence type="ECO:0000259" key="10">
    <source>
        <dbReference type="PROSITE" id="PS51741"/>
    </source>
</evidence>
<accession>A0A5E8BXC6</accession>
<dbReference type="PRINTS" id="PR00452">
    <property type="entry name" value="SH3DOMAIN"/>
</dbReference>
<comment type="similarity">
    <text evidence="4">Belongs to the BZZ1 family.</text>
</comment>
<evidence type="ECO:0000313" key="11">
    <source>
        <dbReference type="EMBL" id="VVT56123.1"/>
    </source>
</evidence>
<feature type="domain" description="SH3" evidence="9">
    <location>
        <begin position="525"/>
        <end position="586"/>
    </location>
</feature>